<feature type="compositionally biased region" description="Basic and acidic residues" evidence="1">
    <location>
        <begin position="199"/>
        <end position="210"/>
    </location>
</feature>
<evidence type="ECO:0000313" key="3">
    <source>
        <dbReference type="Proteomes" id="UP000322899"/>
    </source>
</evidence>
<accession>A0A5A8EMI7</accession>
<dbReference type="GO" id="GO:0005868">
    <property type="term" value="C:cytoplasmic dynein complex"/>
    <property type="evidence" value="ECO:0007669"/>
    <property type="project" value="InterPro"/>
</dbReference>
<feature type="compositionally biased region" description="Low complexity" evidence="1">
    <location>
        <begin position="186"/>
        <end position="195"/>
    </location>
</feature>
<dbReference type="SUPFAM" id="SSF50978">
    <property type="entry name" value="WD40 repeat-like"/>
    <property type="match status" value="1"/>
</dbReference>
<feature type="compositionally biased region" description="Gly residues" evidence="1">
    <location>
        <begin position="443"/>
        <end position="452"/>
    </location>
</feature>
<dbReference type="GO" id="GO:0045504">
    <property type="term" value="F:dynein heavy chain binding"/>
    <property type="evidence" value="ECO:0007669"/>
    <property type="project" value="InterPro"/>
</dbReference>
<protein>
    <submittedName>
        <fullName evidence="2">Uncharacterized protein</fullName>
    </submittedName>
</protein>
<proteinExistence type="predicted"/>
<dbReference type="GO" id="GO:0005929">
    <property type="term" value="C:cilium"/>
    <property type="evidence" value="ECO:0007669"/>
    <property type="project" value="GOC"/>
</dbReference>
<feature type="region of interest" description="Disordered" evidence="1">
    <location>
        <begin position="1"/>
        <end position="266"/>
    </location>
</feature>
<evidence type="ECO:0000313" key="2">
    <source>
        <dbReference type="EMBL" id="KAA0177170.1"/>
    </source>
</evidence>
<dbReference type="PANTHER" id="PTHR16022:SF0">
    <property type="entry name" value="CYTOPLASMIC DYNEIN 2 INTERMEDIATE CHAIN 1"/>
    <property type="match status" value="1"/>
</dbReference>
<reference evidence="2 3" key="1">
    <citation type="submission" date="2019-07" db="EMBL/GenBank/DDBJ databases">
        <title>Genomes of Cafeteria roenbergensis.</title>
        <authorList>
            <person name="Fischer M.G."/>
            <person name="Hackl T."/>
            <person name="Roman M."/>
        </authorList>
    </citation>
    <scope>NUCLEOTIDE SEQUENCE [LARGE SCALE GENOMIC DNA]</scope>
    <source>
        <strain evidence="2 3">E4-10P</strain>
    </source>
</reference>
<dbReference type="InterPro" id="IPR015943">
    <property type="entry name" value="WD40/YVTN_repeat-like_dom_sf"/>
</dbReference>
<feature type="compositionally biased region" description="Low complexity" evidence="1">
    <location>
        <begin position="21"/>
        <end position="49"/>
    </location>
</feature>
<dbReference type="AlphaFoldDB" id="A0A5A8EMI7"/>
<dbReference type="OrthoDB" id="2162425at2759"/>
<feature type="compositionally biased region" description="Acidic residues" evidence="1">
    <location>
        <begin position="155"/>
        <end position="173"/>
    </location>
</feature>
<feature type="compositionally biased region" description="Basic residues" evidence="1">
    <location>
        <begin position="1"/>
        <end position="12"/>
    </location>
</feature>
<feature type="region of interest" description="Disordered" evidence="1">
    <location>
        <begin position="298"/>
        <end position="321"/>
    </location>
</feature>
<dbReference type="EMBL" id="VLTO01000005">
    <property type="protein sequence ID" value="KAA0177170.1"/>
    <property type="molecule type" value="Genomic_DNA"/>
</dbReference>
<feature type="region of interest" description="Disordered" evidence="1">
    <location>
        <begin position="411"/>
        <end position="453"/>
    </location>
</feature>
<feature type="compositionally biased region" description="Low complexity" evidence="1">
    <location>
        <begin position="56"/>
        <end position="86"/>
    </location>
</feature>
<feature type="compositionally biased region" description="Low complexity" evidence="1">
    <location>
        <begin position="363"/>
        <end position="372"/>
    </location>
</feature>
<name>A0A5A8EMI7_CAFRO</name>
<dbReference type="InterPro" id="IPR036322">
    <property type="entry name" value="WD40_repeat_dom_sf"/>
</dbReference>
<feature type="compositionally biased region" description="Gly residues" evidence="1">
    <location>
        <begin position="418"/>
        <end position="428"/>
    </location>
</feature>
<dbReference type="Proteomes" id="UP000322899">
    <property type="component" value="Unassembled WGS sequence"/>
</dbReference>
<feature type="compositionally biased region" description="Basic and acidic residues" evidence="1">
    <location>
        <begin position="351"/>
        <end position="362"/>
    </location>
</feature>
<dbReference type="GO" id="GO:0042073">
    <property type="term" value="P:intraciliary transport"/>
    <property type="evidence" value="ECO:0007669"/>
    <property type="project" value="InterPro"/>
</dbReference>
<sequence>MSGAPRRVRRVKQAAAPASGRTSSRSRAPVRASAATAAYGAAPSAAAPAARRRPVRATGAERGPSPSIPSGQGSAPVVTRAAARPASARRDRRSSSAMFEDAVKPEPAPAAGPPAAASRRSEHNQASRRPARAPAAQPAAHRRETSSHSSAADDGYGDDSFEDYEDEFEDDPDQGGGSPQQPAPGPAGASPSDAAVGRSPEEQRASRAELDALVASRRTHGRGSPPSIGGSAAETAAPSSSSSSSSAAAAAAAAAYSARPVPQRAIPGGARAFDHAAAMDEAVFADQERRRRPLVAVVASPAAAGPGSGGDGGPTVSLGRDDPARARIAGLHRRGVRLESESATVVSRRKVTPEDRHTERLLRGLVRQRGLQTGDPVSASCQTEAADTAEQAAQFPEDLAFAAALRAKARRLKDEDGGGSGSGSGSGGQASTPSAEDEPGAQSGAGGAGGRGTSVARLLADESERLSAFLARVVGTMEAVLDEAAEEQAGWGAAARGTAGPLAELVAPSSEGAAAGGGGRRGGARAPARAVVVSMTEGARLLRGRAAVAAAFAPTNSHAVVAFGPAPEAWLDGAEAAVAAAMGRADPKLLALATSAAMRRLDAARDGAIAVFSAHDMRSGAPAAVLACPGEITAVSASRPRGSVVVAGTAHGSVVVWDTRRRDASQAPPGCPLVALGAATGLPCPLRLPDATTDVTVDPFVAPESSWGRSDAAIVERAMRGAGAGGAARDAAQAALGTHARFPGHRAPVVEIACAGRDSAGASASAAAPASSTGSTVQVTSLDATGVLIAWTLVAAEGGGLRLVWSTATDTCSALPRPLQLYSDFAGLSGGGFPLIGPDGAPMGNKASLGDVALASSTPLSMWEVGERVTAVCFAEDDEVLVGTVDGAVARASRFGQQGDAAAGSSLKQPTSNALSGAAWLQRPTSLGGATPDEESKAAIAPRLFPNVPSAVTALAASPFVPGAAVVGYADGSLRLFGAGSSYPLRAWGDAAPAGHAVCSAVWSPTRAAVFFTLDTAGVLRGWDLAALPSRPAAAASVLREAGIKGKGGSGVAGLFKAAGADDGSSGLPRGHARARPCLRVNGAAGSPAARPSLLATLPDGRGAVVVPLARRWWDPASAAVDPSAEAHAAGAAETRWAGDMFASAPGLA</sequence>
<dbReference type="PANTHER" id="PTHR16022">
    <property type="entry name" value="WD REPEAT DOMAIN 60"/>
    <property type="match status" value="1"/>
</dbReference>
<organism evidence="2 3">
    <name type="scientific">Cafeteria roenbergensis</name>
    <name type="common">Marine flagellate</name>
    <dbReference type="NCBI Taxonomy" id="33653"/>
    <lineage>
        <taxon>Eukaryota</taxon>
        <taxon>Sar</taxon>
        <taxon>Stramenopiles</taxon>
        <taxon>Bigyra</taxon>
        <taxon>Opalozoa</taxon>
        <taxon>Bicosoecida</taxon>
        <taxon>Cafeteriaceae</taxon>
        <taxon>Cafeteria</taxon>
    </lineage>
</organism>
<dbReference type="InterPro" id="IPR042505">
    <property type="entry name" value="DYNC2I1"/>
</dbReference>
<dbReference type="GO" id="GO:0045503">
    <property type="term" value="F:dynein light chain binding"/>
    <property type="evidence" value="ECO:0007669"/>
    <property type="project" value="InterPro"/>
</dbReference>
<feature type="region of interest" description="Disordered" evidence="1">
    <location>
        <begin position="344"/>
        <end position="390"/>
    </location>
</feature>
<dbReference type="Gene3D" id="2.130.10.10">
    <property type="entry name" value="YVTN repeat-like/Quinoprotein amine dehydrogenase"/>
    <property type="match status" value="2"/>
</dbReference>
<feature type="compositionally biased region" description="Low complexity" evidence="1">
    <location>
        <begin position="231"/>
        <end position="258"/>
    </location>
</feature>
<gene>
    <name evidence="2" type="ORF">FNF27_01500</name>
</gene>
<evidence type="ECO:0000256" key="1">
    <source>
        <dbReference type="SAM" id="MobiDB-lite"/>
    </source>
</evidence>
<comment type="caution">
    <text evidence="2">The sequence shown here is derived from an EMBL/GenBank/DDBJ whole genome shotgun (WGS) entry which is preliminary data.</text>
</comment>